<proteinExistence type="predicted"/>
<sequence>MVKNVVLKRWNLDGEVEIALDDDMFYFIFNNEQDGVNVIEEGSFFIAGFELLNKCNRKAYMLGQGHKEEDHGQFVRVCVDVIAKKSLLTEIKAEISGNKVANIAVSLPMEIKPLIYTICAMFSHTNESCGKPMHHQGKPLGSKHHNEQKRWSKVNSSWTTIPQQKIGAVEPQARGIVEAQAHKGSEMDIQWQGELDRAI</sequence>
<feature type="region of interest" description="Disordered" evidence="1">
    <location>
        <begin position="130"/>
        <end position="149"/>
    </location>
</feature>
<accession>A0A7J6VA86</accession>
<dbReference type="Proteomes" id="UP000554482">
    <property type="component" value="Unassembled WGS sequence"/>
</dbReference>
<feature type="non-terminal residue" evidence="2">
    <location>
        <position position="1"/>
    </location>
</feature>
<protein>
    <submittedName>
        <fullName evidence="2">Uncharacterized protein</fullName>
    </submittedName>
</protein>
<name>A0A7J6VA86_THATH</name>
<dbReference type="EMBL" id="JABWDY010036546">
    <property type="protein sequence ID" value="KAF5181130.1"/>
    <property type="molecule type" value="Genomic_DNA"/>
</dbReference>
<comment type="caution">
    <text evidence="2">The sequence shown here is derived from an EMBL/GenBank/DDBJ whole genome shotgun (WGS) entry which is preliminary data.</text>
</comment>
<evidence type="ECO:0000256" key="1">
    <source>
        <dbReference type="SAM" id="MobiDB-lite"/>
    </source>
</evidence>
<dbReference type="AlphaFoldDB" id="A0A7J6VA86"/>
<reference evidence="2 3" key="1">
    <citation type="submission" date="2020-06" db="EMBL/GenBank/DDBJ databases">
        <title>Transcriptomic and genomic resources for Thalictrum thalictroides and T. hernandezii: Facilitating candidate gene discovery in an emerging model plant lineage.</title>
        <authorList>
            <person name="Arias T."/>
            <person name="Riano-Pachon D.M."/>
            <person name="Di Stilio V.S."/>
        </authorList>
    </citation>
    <scope>NUCLEOTIDE SEQUENCE [LARGE SCALE GENOMIC DNA]</scope>
    <source>
        <strain evidence="3">cv. WT478/WT964</strain>
        <tissue evidence="2">Leaves</tissue>
    </source>
</reference>
<feature type="compositionally biased region" description="Basic residues" evidence="1">
    <location>
        <begin position="132"/>
        <end position="143"/>
    </location>
</feature>
<organism evidence="2 3">
    <name type="scientific">Thalictrum thalictroides</name>
    <name type="common">Rue-anemone</name>
    <name type="synonym">Anemone thalictroides</name>
    <dbReference type="NCBI Taxonomy" id="46969"/>
    <lineage>
        <taxon>Eukaryota</taxon>
        <taxon>Viridiplantae</taxon>
        <taxon>Streptophyta</taxon>
        <taxon>Embryophyta</taxon>
        <taxon>Tracheophyta</taxon>
        <taxon>Spermatophyta</taxon>
        <taxon>Magnoliopsida</taxon>
        <taxon>Ranunculales</taxon>
        <taxon>Ranunculaceae</taxon>
        <taxon>Thalictroideae</taxon>
        <taxon>Thalictrum</taxon>
    </lineage>
</organism>
<evidence type="ECO:0000313" key="2">
    <source>
        <dbReference type="EMBL" id="KAF5181130.1"/>
    </source>
</evidence>
<evidence type="ECO:0000313" key="3">
    <source>
        <dbReference type="Proteomes" id="UP000554482"/>
    </source>
</evidence>
<gene>
    <name evidence="2" type="ORF">FRX31_029284</name>
</gene>
<keyword evidence="3" id="KW-1185">Reference proteome</keyword>